<protein>
    <recommendedName>
        <fullName evidence="1">N-acetyltransferase domain-containing protein</fullName>
    </recommendedName>
</protein>
<dbReference type="STRING" id="69974.MPLDJ20_120179"/>
<evidence type="ECO:0000313" key="3">
    <source>
        <dbReference type="Proteomes" id="UP000045285"/>
    </source>
</evidence>
<organism evidence="2 3">
    <name type="scientific">Mesorhizobium plurifarium</name>
    <dbReference type="NCBI Taxonomy" id="69974"/>
    <lineage>
        <taxon>Bacteria</taxon>
        <taxon>Pseudomonadati</taxon>
        <taxon>Pseudomonadota</taxon>
        <taxon>Alphaproteobacteria</taxon>
        <taxon>Hyphomicrobiales</taxon>
        <taxon>Phyllobacteriaceae</taxon>
        <taxon>Mesorhizobium</taxon>
    </lineage>
</organism>
<reference evidence="3" key="1">
    <citation type="submission" date="2014-08" db="EMBL/GenBank/DDBJ databases">
        <authorList>
            <person name="Moulin L."/>
        </authorList>
    </citation>
    <scope>NUCLEOTIDE SEQUENCE [LARGE SCALE GENOMIC DNA]</scope>
</reference>
<evidence type="ECO:0000259" key="1">
    <source>
        <dbReference type="PROSITE" id="PS51186"/>
    </source>
</evidence>
<dbReference type="GO" id="GO:0016747">
    <property type="term" value="F:acyltransferase activity, transferring groups other than amino-acyl groups"/>
    <property type="evidence" value="ECO:0007669"/>
    <property type="project" value="InterPro"/>
</dbReference>
<dbReference type="EMBL" id="CCMZ01000017">
    <property type="protein sequence ID" value="CDX17654.1"/>
    <property type="molecule type" value="Genomic_DNA"/>
</dbReference>
<dbReference type="InterPro" id="IPR016181">
    <property type="entry name" value="Acyl_CoA_acyltransferase"/>
</dbReference>
<dbReference type="SUPFAM" id="SSF55729">
    <property type="entry name" value="Acyl-CoA N-acyltransferases (Nat)"/>
    <property type="match status" value="1"/>
</dbReference>
<keyword evidence="3" id="KW-1185">Reference proteome</keyword>
<gene>
    <name evidence="2" type="ORF">MPL3356_240124</name>
</gene>
<dbReference type="CDD" id="cd04301">
    <property type="entry name" value="NAT_SF"/>
    <property type="match status" value="1"/>
</dbReference>
<dbReference type="Proteomes" id="UP000045285">
    <property type="component" value="Unassembled WGS sequence"/>
</dbReference>
<accession>A0A090FF23</accession>
<feature type="domain" description="N-acetyltransferase" evidence="1">
    <location>
        <begin position="26"/>
        <end position="178"/>
    </location>
</feature>
<sequence>MVDLLVTYMEMLAPPQGAPLASPSPDAIVTRERLDPASYLDLYRSVGGPVQWDQRLRMPEADLETLLAGASTHIHVLRVDGEAAGFCEFNNVGQAAIELVHFGLVPAFQGKRLGPFLLDQALRAAWSHRPQRLWLHTDTYDHPAARVGLRARGFQRLRGEDRDLSRLVGRRRALSVAI</sequence>
<evidence type="ECO:0000313" key="2">
    <source>
        <dbReference type="EMBL" id="CDX17654.1"/>
    </source>
</evidence>
<dbReference type="AlphaFoldDB" id="A0A090FF23"/>
<dbReference type="InterPro" id="IPR000182">
    <property type="entry name" value="GNAT_dom"/>
</dbReference>
<dbReference type="PROSITE" id="PS51186">
    <property type="entry name" value="GNAT"/>
    <property type="match status" value="1"/>
</dbReference>
<name>A0A090FF23_MESPL</name>
<proteinExistence type="predicted"/>
<dbReference type="Gene3D" id="3.40.630.30">
    <property type="match status" value="1"/>
</dbReference>
<dbReference type="Pfam" id="PF00583">
    <property type="entry name" value="Acetyltransf_1"/>
    <property type="match status" value="1"/>
</dbReference>